<dbReference type="RefSeq" id="WP_087111270.1">
    <property type="nucleotide sequence ID" value="NZ_CBCSCN010000007.1"/>
</dbReference>
<accession>A0A1X7AM99</accession>
<name>A0A1X7AM99_9GAMM</name>
<dbReference type="EMBL" id="FWPT01000007">
    <property type="protein sequence ID" value="SMA48977.1"/>
    <property type="molecule type" value="Genomic_DNA"/>
</dbReference>
<proteinExistence type="predicted"/>
<feature type="region of interest" description="Disordered" evidence="1">
    <location>
        <begin position="158"/>
        <end position="201"/>
    </location>
</feature>
<feature type="signal peptide" evidence="2">
    <location>
        <begin position="1"/>
        <end position="24"/>
    </location>
</feature>
<dbReference type="AlphaFoldDB" id="A0A1X7AM99"/>
<keyword evidence="2" id="KW-0732">Signal</keyword>
<feature type="chain" id="PRO_5013276337" evidence="2">
    <location>
        <begin position="25"/>
        <end position="201"/>
    </location>
</feature>
<dbReference type="Proteomes" id="UP000196573">
    <property type="component" value="Unassembled WGS sequence"/>
</dbReference>
<evidence type="ECO:0000256" key="1">
    <source>
        <dbReference type="SAM" id="MobiDB-lite"/>
    </source>
</evidence>
<evidence type="ECO:0000256" key="2">
    <source>
        <dbReference type="SAM" id="SignalP"/>
    </source>
</evidence>
<reference evidence="3 4" key="1">
    <citation type="submission" date="2017-03" db="EMBL/GenBank/DDBJ databases">
        <authorList>
            <person name="Afonso C.L."/>
            <person name="Miller P.J."/>
            <person name="Scott M.A."/>
            <person name="Spackman E."/>
            <person name="Goraichik I."/>
            <person name="Dimitrov K.M."/>
            <person name="Suarez D.L."/>
            <person name="Swayne D.E."/>
        </authorList>
    </citation>
    <scope>NUCLEOTIDE SEQUENCE [LARGE SCALE GENOMIC DNA]</scope>
    <source>
        <strain evidence="3">SB41UT1</strain>
    </source>
</reference>
<gene>
    <name evidence="3" type="ORF">EHSB41UT_02975</name>
</gene>
<protein>
    <submittedName>
        <fullName evidence="3">Uncharacterized protein</fullName>
    </submittedName>
</protein>
<organism evidence="3 4">
    <name type="scientific">Parendozoicomonas haliclonae</name>
    <dbReference type="NCBI Taxonomy" id="1960125"/>
    <lineage>
        <taxon>Bacteria</taxon>
        <taxon>Pseudomonadati</taxon>
        <taxon>Pseudomonadota</taxon>
        <taxon>Gammaproteobacteria</taxon>
        <taxon>Oceanospirillales</taxon>
        <taxon>Endozoicomonadaceae</taxon>
        <taxon>Parendozoicomonas</taxon>
    </lineage>
</organism>
<keyword evidence="4" id="KW-1185">Reference proteome</keyword>
<evidence type="ECO:0000313" key="4">
    <source>
        <dbReference type="Proteomes" id="UP000196573"/>
    </source>
</evidence>
<sequence>MRNKTLIGLTAAIILAATAFGVQADTRLVDNSNHSSALSTDLDEDFEFDYVGKPFNMQCAYQIKLSSEDDSILTQTINVTNISPASLVFPVAITSICDECGDTITTMYDFILEADEPDEIINLQSYHDENYANIFGMDYIPKPYFKVLVECDEDELVTEPEAIVESPDAPDAPETDSKSSAPEVATQKESSDVIFREASTL</sequence>
<evidence type="ECO:0000313" key="3">
    <source>
        <dbReference type="EMBL" id="SMA48977.1"/>
    </source>
</evidence>